<reference evidence="9 10" key="1">
    <citation type="submission" date="2025-05" db="UniProtKB">
        <authorList>
            <consortium name="RefSeq"/>
        </authorList>
    </citation>
    <scope>IDENTIFICATION</scope>
    <source>
        <tissue evidence="9 10">Muscle</tissue>
    </source>
</reference>
<evidence type="ECO:0000259" key="7">
    <source>
        <dbReference type="SMART" id="SM00485"/>
    </source>
</evidence>
<dbReference type="PRINTS" id="PR00853">
    <property type="entry name" value="XPGRADSUPER"/>
</dbReference>
<accession>A0ABM1TMN2</accession>
<dbReference type="GeneID" id="106472884"/>
<evidence type="ECO:0000313" key="8">
    <source>
        <dbReference type="Proteomes" id="UP000694941"/>
    </source>
</evidence>
<dbReference type="SMART" id="SM00485">
    <property type="entry name" value="XPGN"/>
    <property type="match status" value="1"/>
</dbReference>
<dbReference type="Gene3D" id="1.10.150.20">
    <property type="entry name" value="5' to 3' exonuclease, C-terminal subdomain"/>
    <property type="match status" value="1"/>
</dbReference>
<gene>
    <name evidence="9 10 11" type="primary">LOC106472884</name>
</gene>
<evidence type="ECO:0000256" key="4">
    <source>
        <dbReference type="ARBA" id="ARBA00022801"/>
    </source>
</evidence>
<protein>
    <submittedName>
        <fullName evidence="9 10">Flap endonuclease GEN homolog 1-like</fullName>
    </submittedName>
</protein>
<evidence type="ECO:0000313" key="9">
    <source>
        <dbReference type="RefSeq" id="XP_013789009.2"/>
    </source>
</evidence>
<evidence type="ECO:0000256" key="3">
    <source>
        <dbReference type="ARBA" id="ARBA00022723"/>
    </source>
</evidence>
<proteinExistence type="predicted"/>
<evidence type="ECO:0000256" key="5">
    <source>
        <dbReference type="ARBA" id="ARBA00022842"/>
    </source>
</evidence>
<dbReference type="SMART" id="SM00279">
    <property type="entry name" value="HhH2"/>
    <property type="match status" value="1"/>
</dbReference>
<dbReference type="SUPFAM" id="SSF47807">
    <property type="entry name" value="5' to 3' exonuclease, C-terminal subdomain"/>
    <property type="match status" value="1"/>
</dbReference>
<evidence type="ECO:0000256" key="2">
    <source>
        <dbReference type="ARBA" id="ARBA00022722"/>
    </source>
</evidence>
<dbReference type="CDD" id="cd09869">
    <property type="entry name" value="PIN_GEN1"/>
    <property type="match status" value="1"/>
</dbReference>
<feature type="domain" description="XPG N-terminal" evidence="7">
    <location>
        <begin position="1"/>
        <end position="95"/>
    </location>
</feature>
<keyword evidence="8" id="KW-1185">Reference proteome</keyword>
<dbReference type="RefSeq" id="XP_013789009.2">
    <property type="nucleotide sequence ID" value="XM_013933555.2"/>
</dbReference>
<evidence type="ECO:0000256" key="1">
    <source>
        <dbReference type="ARBA" id="ARBA00001946"/>
    </source>
</evidence>
<dbReference type="Pfam" id="PF00867">
    <property type="entry name" value="XPG_I"/>
    <property type="match status" value="1"/>
</dbReference>
<dbReference type="Pfam" id="PF00752">
    <property type="entry name" value="XPG_N"/>
    <property type="match status" value="1"/>
</dbReference>
<dbReference type="InterPro" id="IPR008918">
    <property type="entry name" value="HhH2"/>
</dbReference>
<dbReference type="Proteomes" id="UP000694941">
    <property type="component" value="Unplaced"/>
</dbReference>
<dbReference type="SMART" id="SM00484">
    <property type="entry name" value="XPGI"/>
    <property type="match status" value="1"/>
</dbReference>
<feature type="domain" description="XPG-I" evidence="6">
    <location>
        <begin position="123"/>
        <end position="194"/>
    </location>
</feature>
<dbReference type="RefSeq" id="XP_022257138.1">
    <property type="nucleotide sequence ID" value="XM_022401430.1"/>
</dbReference>
<dbReference type="PANTHER" id="PTHR11081:SF70">
    <property type="entry name" value="FLAP ENDONUCLEASE GEN HOMOLOG 1"/>
    <property type="match status" value="1"/>
</dbReference>
<comment type="cofactor">
    <cofactor evidence="1">
        <name>Mg(2+)</name>
        <dbReference type="ChEBI" id="CHEBI:18420"/>
    </cofactor>
</comment>
<keyword evidence="5" id="KW-0460">Magnesium</keyword>
<evidence type="ECO:0000259" key="6">
    <source>
        <dbReference type="SMART" id="SM00484"/>
    </source>
</evidence>
<dbReference type="RefSeq" id="XP_022257137.1">
    <property type="nucleotide sequence ID" value="XM_022401429.1"/>
</dbReference>
<dbReference type="InterPro" id="IPR006086">
    <property type="entry name" value="XPG-I_dom"/>
</dbReference>
<dbReference type="InterPro" id="IPR029060">
    <property type="entry name" value="PIN-like_dom_sf"/>
</dbReference>
<organism evidence="8 11">
    <name type="scientific">Limulus polyphemus</name>
    <name type="common">Atlantic horseshoe crab</name>
    <dbReference type="NCBI Taxonomy" id="6850"/>
    <lineage>
        <taxon>Eukaryota</taxon>
        <taxon>Metazoa</taxon>
        <taxon>Ecdysozoa</taxon>
        <taxon>Arthropoda</taxon>
        <taxon>Chelicerata</taxon>
        <taxon>Merostomata</taxon>
        <taxon>Xiphosura</taxon>
        <taxon>Limulidae</taxon>
        <taxon>Limulus</taxon>
    </lineage>
</organism>
<dbReference type="Gene3D" id="3.40.50.1010">
    <property type="entry name" value="5'-nuclease"/>
    <property type="match status" value="1"/>
</dbReference>
<keyword evidence="3" id="KW-0479">Metal-binding</keyword>
<evidence type="ECO:0000313" key="10">
    <source>
        <dbReference type="RefSeq" id="XP_022257137.1"/>
    </source>
</evidence>
<dbReference type="InterPro" id="IPR006084">
    <property type="entry name" value="XPG/Rad2"/>
</dbReference>
<keyword evidence="2" id="KW-0540">Nuclease</keyword>
<dbReference type="InterPro" id="IPR006085">
    <property type="entry name" value="XPG_DNA_repair_N"/>
</dbReference>
<name>A0ABM1TMN2_LIMPO</name>
<dbReference type="InterPro" id="IPR036279">
    <property type="entry name" value="5-3_exonuclease_C_sf"/>
</dbReference>
<sequence>MGVNQLWSVLSPACEPCPLTSLQGKTLAVDLSGWVCASQNHTSLEFVKNPHLRNLFFRVSYLLQIGVNLVFVTEGEAPALKYEVMSQRNNARYHGSNTYKINTEKGNRSRFKAVLKDCEDMLESLGIHCVESTGEAEAMCAFLNRCGVVDGCITEDSDFFLYGGLVAYRDFSIDAKLAKVHMYSMTNIESKLKIDRRKMIGLAVLLGCDYLPKGVPGVGKETAVKLMQKLEDVDVIQRFHEWRNDNEFKQLKLSKVAKKLRHCELCNHPGKNLLLTGYFVS</sequence>
<evidence type="ECO:0000313" key="11">
    <source>
        <dbReference type="RefSeq" id="XP_022257138.1"/>
    </source>
</evidence>
<dbReference type="PANTHER" id="PTHR11081">
    <property type="entry name" value="FLAP ENDONUCLEASE FAMILY MEMBER"/>
    <property type="match status" value="1"/>
</dbReference>
<keyword evidence="4" id="KW-0378">Hydrolase</keyword>
<dbReference type="SUPFAM" id="SSF88723">
    <property type="entry name" value="PIN domain-like"/>
    <property type="match status" value="1"/>
</dbReference>